<dbReference type="InterPro" id="IPR006169">
    <property type="entry name" value="GTP1_OBG_dom"/>
</dbReference>
<dbReference type="EC" id="3.6.5.-" evidence="9"/>
<dbReference type="PIRSF" id="PIRSF002401">
    <property type="entry name" value="GTP_bd_Obg/CgtA"/>
    <property type="match status" value="1"/>
</dbReference>
<feature type="domain" description="OBG-type G" evidence="10">
    <location>
        <begin position="159"/>
        <end position="334"/>
    </location>
</feature>
<keyword evidence="4 9" id="KW-0479">Metal-binding</keyword>
<dbReference type="Gene3D" id="3.30.300.350">
    <property type="entry name" value="GTP-binding protein OBG, C-terminal domain"/>
    <property type="match status" value="1"/>
</dbReference>
<comment type="caution">
    <text evidence="13">The sequence shown here is derived from an EMBL/GenBank/DDBJ whole genome shotgun (WGS) entry which is preliminary data.</text>
</comment>
<evidence type="ECO:0000256" key="9">
    <source>
        <dbReference type="HAMAP-Rule" id="MF_01454"/>
    </source>
</evidence>
<organism evidence="13 14">
    <name type="scientific">Paenibacillus taihuensis</name>
    <dbReference type="NCBI Taxonomy" id="1156355"/>
    <lineage>
        <taxon>Bacteria</taxon>
        <taxon>Bacillati</taxon>
        <taxon>Bacillota</taxon>
        <taxon>Bacilli</taxon>
        <taxon>Bacillales</taxon>
        <taxon>Paenibacillaceae</taxon>
        <taxon>Paenibacillus</taxon>
    </lineage>
</organism>
<feature type="binding site" evidence="9">
    <location>
        <begin position="282"/>
        <end position="285"/>
    </location>
    <ligand>
        <name>GTP</name>
        <dbReference type="ChEBI" id="CHEBI:37565"/>
    </ligand>
</feature>
<dbReference type="Pfam" id="PF01926">
    <property type="entry name" value="MMR_HSR1"/>
    <property type="match status" value="1"/>
</dbReference>
<dbReference type="Gene3D" id="2.70.210.12">
    <property type="entry name" value="GTP1/OBG domain"/>
    <property type="match status" value="1"/>
</dbReference>
<reference evidence="13 14" key="1">
    <citation type="submission" date="2018-08" db="EMBL/GenBank/DDBJ databases">
        <title>Genomic Encyclopedia of Type Strains, Phase III (KMG-III): the genomes of soil and plant-associated and newly described type strains.</title>
        <authorList>
            <person name="Whitman W."/>
        </authorList>
    </citation>
    <scope>NUCLEOTIDE SEQUENCE [LARGE SCALE GENOMIC DNA]</scope>
    <source>
        <strain evidence="13 14">CGMCC 1.10966</strain>
    </source>
</reference>
<evidence type="ECO:0000259" key="11">
    <source>
        <dbReference type="PROSITE" id="PS51881"/>
    </source>
</evidence>
<comment type="cofactor">
    <cofactor evidence="1 9">
        <name>Mg(2+)</name>
        <dbReference type="ChEBI" id="CHEBI:18420"/>
    </cofactor>
</comment>
<dbReference type="Proteomes" id="UP000256304">
    <property type="component" value="Unassembled WGS sequence"/>
</dbReference>
<keyword evidence="5 9" id="KW-0547">Nucleotide-binding</keyword>
<evidence type="ECO:0000256" key="1">
    <source>
        <dbReference type="ARBA" id="ARBA00001946"/>
    </source>
</evidence>
<dbReference type="InterPro" id="IPR045086">
    <property type="entry name" value="OBG_GTPase"/>
</dbReference>
<dbReference type="NCBIfam" id="NF008956">
    <property type="entry name" value="PRK12299.1"/>
    <property type="match status" value="1"/>
</dbReference>
<dbReference type="InterPro" id="IPR031167">
    <property type="entry name" value="G_OBG"/>
</dbReference>
<dbReference type="AlphaFoldDB" id="A0A3D9QVR2"/>
<dbReference type="CDD" id="cd01898">
    <property type="entry name" value="Obg"/>
    <property type="match status" value="1"/>
</dbReference>
<dbReference type="SUPFAM" id="SSF102741">
    <property type="entry name" value="Obg GTP-binding protein C-terminal domain"/>
    <property type="match status" value="1"/>
</dbReference>
<evidence type="ECO:0000256" key="3">
    <source>
        <dbReference type="ARBA" id="ARBA00022490"/>
    </source>
</evidence>
<evidence type="ECO:0000256" key="5">
    <source>
        <dbReference type="ARBA" id="ARBA00022741"/>
    </source>
</evidence>
<dbReference type="SUPFAM" id="SSF52540">
    <property type="entry name" value="P-loop containing nucleoside triphosphate hydrolases"/>
    <property type="match status" value="1"/>
</dbReference>
<evidence type="ECO:0000256" key="6">
    <source>
        <dbReference type="ARBA" id="ARBA00022801"/>
    </source>
</evidence>
<keyword evidence="6 9" id="KW-0378">Hydrolase</keyword>
<comment type="function">
    <text evidence="9">An essential GTPase which binds GTP, GDP and possibly (p)ppGpp with moderate affinity, with high nucleotide exchange rates and a fairly low GTP hydrolysis rate. Plays a role in control of the cell cycle, stress response, ribosome biogenesis and in those bacteria that undergo differentiation, in morphogenesis control.</text>
</comment>
<keyword evidence="7 9" id="KW-0460">Magnesium</keyword>
<dbReference type="NCBIfam" id="TIGR02729">
    <property type="entry name" value="Obg_CgtA"/>
    <property type="match status" value="1"/>
</dbReference>
<feature type="domain" description="Obg" evidence="12">
    <location>
        <begin position="1"/>
        <end position="158"/>
    </location>
</feature>
<comment type="subunit">
    <text evidence="9">Monomer.</text>
</comment>
<evidence type="ECO:0000256" key="7">
    <source>
        <dbReference type="ARBA" id="ARBA00022842"/>
    </source>
</evidence>
<evidence type="ECO:0000256" key="8">
    <source>
        <dbReference type="ARBA" id="ARBA00023134"/>
    </source>
</evidence>
<feature type="binding site" evidence="9">
    <location>
        <begin position="165"/>
        <end position="172"/>
    </location>
    <ligand>
        <name>GTP</name>
        <dbReference type="ChEBI" id="CHEBI:37565"/>
    </ligand>
</feature>
<dbReference type="PROSITE" id="PS51883">
    <property type="entry name" value="OBG"/>
    <property type="match status" value="1"/>
</dbReference>
<dbReference type="EMBL" id="QTTN01000034">
    <property type="protein sequence ID" value="REE69487.1"/>
    <property type="molecule type" value="Genomic_DNA"/>
</dbReference>
<dbReference type="GO" id="GO:0042254">
    <property type="term" value="P:ribosome biogenesis"/>
    <property type="evidence" value="ECO:0007669"/>
    <property type="project" value="UniProtKB-UniRule"/>
</dbReference>
<feature type="domain" description="OCT" evidence="11">
    <location>
        <begin position="356"/>
        <end position="434"/>
    </location>
</feature>
<dbReference type="GO" id="GO:0005525">
    <property type="term" value="F:GTP binding"/>
    <property type="evidence" value="ECO:0007669"/>
    <property type="project" value="UniProtKB-UniRule"/>
</dbReference>
<gene>
    <name evidence="9" type="primary">obg</name>
    <name evidence="13" type="ORF">A8990_13421</name>
</gene>
<dbReference type="PRINTS" id="PR00326">
    <property type="entry name" value="GTP1OBG"/>
</dbReference>
<sequence length="442" mass="48729">MFVDKAKIFVKGGDGGNGIVSYRREKYVPNGGPAGGDGGKGGHVIFRVDEGLRTLMDFRYQKHFKGEKGERGKVKSMHGANAENTIIRIPPGTVILDSDTEEILADMTQHGSEIIVAKGGRGGRGNCRFATAANPAPDFAENGEEGEERWITLELKVMADVGLVGFPSVGKSTLLSVVSAATPKIGAYHFTTITPNLGVVDVGDGRSFVMADLPGLIEGAHEGVGLGHDFLRHVERTRIILHVLDMSGSEGRDPYEDWVKINQELKLYNPLLAERPQIIVANKMDMPESEEQLALFKEQLEAAGLAENHKIVAMSSLTKQGVQELLYKAADLLETVPETRTIEEVKDVAERKVYTLDAAEDRSFKVGKENEGFYVESAYIEKFMKRVNLNNSYDAIMRFARTMRQMGVDAALRKIGAKDGDIVRIGDFSFEFFEGSDFYYHE</sequence>
<dbReference type="GO" id="GO:0000287">
    <property type="term" value="F:magnesium ion binding"/>
    <property type="evidence" value="ECO:0007669"/>
    <property type="project" value="InterPro"/>
</dbReference>
<dbReference type="Gene3D" id="3.40.50.300">
    <property type="entry name" value="P-loop containing nucleotide triphosphate hydrolases"/>
    <property type="match status" value="1"/>
</dbReference>
<keyword evidence="14" id="KW-1185">Reference proteome</keyword>
<dbReference type="FunFam" id="2.70.210.12:FF:000001">
    <property type="entry name" value="GTPase Obg"/>
    <property type="match status" value="1"/>
</dbReference>
<evidence type="ECO:0000313" key="14">
    <source>
        <dbReference type="Proteomes" id="UP000256304"/>
    </source>
</evidence>
<keyword evidence="3 9" id="KW-0963">Cytoplasm</keyword>
<evidence type="ECO:0000259" key="10">
    <source>
        <dbReference type="PROSITE" id="PS51710"/>
    </source>
</evidence>
<dbReference type="HAMAP" id="MF_01454">
    <property type="entry name" value="GTPase_Obg"/>
    <property type="match status" value="1"/>
</dbReference>
<dbReference type="NCBIfam" id="TIGR03595">
    <property type="entry name" value="Obg_CgtA_exten"/>
    <property type="match status" value="1"/>
</dbReference>
<protein>
    <recommendedName>
        <fullName evidence="9">GTPase Obg</fullName>
        <ecNumber evidence="9">3.6.5.-</ecNumber>
    </recommendedName>
    <alternativeName>
        <fullName evidence="9">GTP-binding protein Obg</fullName>
    </alternativeName>
</protein>
<dbReference type="GO" id="GO:0003924">
    <property type="term" value="F:GTPase activity"/>
    <property type="evidence" value="ECO:0007669"/>
    <property type="project" value="UniProtKB-UniRule"/>
</dbReference>
<dbReference type="InterPro" id="IPR036346">
    <property type="entry name" value="GTP-bd_prot_GTP1/OBG_C_sf"/>
</dbReference>
<dbReference type="OrthoDB" id="9807318at2"/>
<dbReference type="SUPFAM" id="SSF82051">
    <property type="entry name" value="Obg GTP-binding protein N-terminal domain"/>
    <property type="match status" value="1"/>
</dbReference>
<dbReference type="PANTHER" id="PTHR11702">
    <property type="entry name" value="DEVELOPMENTALLY REGULATED GTP-BINDING PROTEIN-RELATED"/>
    <property type="match status" value="1"/>
</dbReference>
<dbReference type="Pfam" id="PF09269">
    <property type="entry name" value="DUF1967"/>
    <property type="match status" value="1"/>
</dbReference>
<evidence type="ECO:0000313" key="13">
    <source>
        <dbReference type="EMBL" id="REE69487.1"/>
    </source>
</evidence>
<dbReference type="RefSeq" id="WP_116191387.1">
    <property type="nucleotide sequence ID" value="NZ_QTTN01000034.1"/>
</dbReference>
<evidence type="ECO:0000259" key="12">
    <source>
        <dbReference type="PROSITE" id="PS51883"/>
    </source>
</evidence>
<dbReference type="FunFam" id="3.40.50.300:FF:000515">
    <property type="entry name" value="GTPase Obg"/>
    <property type="match status" value="1"/>
</dbReference>
<dbReference type="PROSITE" id="PS00905">
    <property type="entry name" value="GTP1_OBG"/>
    <property type="match status" value="1"/>
</dbReference>
<dbReference type="NCBIfam" id="NF008954">
    <property type="entry name" value="PRK12296.1"/>
    <property type="match status" value="1"/>
</dbReference>
<dbReference type="PANTHER" id="PTHR11702:SF31">
    <property type="entry name" value="MITOCHONDRIAL RIBOSOME-ASSOCIATED GTPASE 2"/>
    <property type="match status" value="1"/>
</dbReference>
<dbReference type="InterPro" id="IPR014100">
    <property type="entry name" value="GTP-bd_Obg/CgtA"/>
</dbReference>
<name>A0A3D9QVR2_9BACL</name>
<feature type="binding site" evidence="9">
    <location>
        <begin position="190"/>
        <end position="194"/>
    </location>
    <ligand>
        <name>GTP</name>
        <dbReference type="ChEBI" id="CHEBI:37565"/>
    </ligand>
</feature>
<feature type="binding site" evidence="9">
    <location>
        <position position="192"/>
    </location>
    <ligand>
        <name>Mg(2+)</name>
        <dbReference type="ChEBI" id="CHEBI:18420"/>
    </ligand>
</feature>
<dbReference type="Pfam" id="PF01018">
    <property type="entry name" value="GTP1_OBG"/>
    <property type="match status" value="1"/>
</dbReference>
<feature type="binding site" evidence="9">
    <location>
        <begin position="212"/>
        <end position="215"/>
    </location>
    <ligand>
        <name>GTP</name>
        <dbReference type="ChEBI" id="CHEBI:37565"/>
    </ligand>
</feature>
<feature type="binding site" evidence="9">
    <location>
        <begin position="315"/>
        <end position="317"/>
    </location>
    <ligand>
        <name>GTP</name>
        <dbReference type="ChEBI" id="CHEBI:37565"/>
    </ligand>
</feature>
<evidence type="ECO:0000256" key="2">
    <source>
        <dbReference type="ARBA" id="ARBA00007699"/>
    </source>
</evidence>
<proteinExistence type="inferred from homology"/>
<dbReference type="InterPro" id="IPR036726">
    <property type="entry name" value="GTP1_OBG_dom_sf"/>
</dbReference>
<keyword evidence="8 9" id="KW-0342">GTP-binding</keyword>
<dbReference type="PROSITE" id="PS51710">
    <property type="entry name" value="G_OBG"/>
    <property type="match status" value="1"/>
</dbReference>
<dbReference type="GO" id="GO:0005737">
    <property type="term" value="C:cytoplasm"/>
    <property type="evidence" value="ECO:0007669"/>
    <property type="project" value="UniProtKB-SubCell"/>
</dbReference>
<dbReference type="InterPro" id="IPR015349">
    <property type="entry name" value="OCT_dom"/>
</dbReference>
<dbReference type="NCBIfam" id="NF008955">
    <property type="entry name" value="PRK12297.1"/>
    <property type="match status" value="1"/>
</dbReference>
<comment type="similarity">
    <text evidence="2 9">Belongs to the TRAFAC class OBG-HflX-like GTPase superfamily. OBG GTPase family.</text>
</comment>
<dbReference type="InterPro" id="IPR027417">
    <property type="entry name" value="P-loop_NTPase"/>
</dbReference>
<dbReference type="InterPro" id="IPR006074">
    <property type="entry name" value="GTP1-OBG_CS"/>
</dbReference>
<accession>A0A3D9QVR2</accession>
<dbReference type="InterPro" id="IPR006073">
    <property type="entry name" value="GTP-bd"/>
</dbReference>
<feature type="binding site" evidence="9">
    <location>
        <position position="172"/>
    </location>
    <ligand>
        <name>Mg(2+)</name>
        <dbReference type="ChEBI" id="CHEBI:18420"/>
    </ligand>
</feature>
<dbReference type="PROSITE" id="PS51881">
    <property type="entry name" value="OCT"/>
    <property type="match status" value="1"/>
</dbReference>
<evidence type="ECO:0000256" key="4">
    <source>
        <dbReference type="ARBA" id="ARBA00022723"/>
    </source>
</evidence>
<comment type="subcellular location">
    <subcellularLocation>
        <location evidence="9">Cytoplasm</location>
    </subcellularLocation>
</comment>